<dbReference type="Proteomes" id="UP000009376">
    <property type="component" value="Unassembled WGS sequence"/>
</dbReference>
<dbReference type="SUPFAM" id="SSF51430">
    <property type="entry name" value="NAD(P)-linked oxidoreductase"/>
    <property type="match status" value="1"/>
</dbReference>
<dbReference type="PANTHER" id="PTHR43638:SF3">
    <property type="entry name" value="ALDEHYDE REDUCTASE"/>
    <property type="match status" value="1"/>
</dbReference>
<dbReference type="PIRSF" id="PIRSF000097">
    <property type="entry name" value="AKR"/>
    <property type="match status" value="1"/>
</dbReference>
<dbReference type="AlphaFoldDB" id="D6GVL1"/>
<evidence type="ECO:0000313" key="2">
    <source>
        <dbReference type="EMBL" id="EFD92751.1"/>
    </source>
</evidence>
<evidence type="ECO:0000313" key="3">
    <source>
        <dbReference type="Proteomes" id="UP000009376"/>
    </source>
</evidence>
<reference evidence="2 3" key="1">
    <citation type="journal article" date="2010" name="Proc. Natl. Acad. Sci. U.S.A.">
        <title>Enigmatic, ultrasmall, uncultivated Archaea.</title>
        <authorList>
            <person name="Baker B.J."/>
            <person name="Comolli L.R."/>
            <person name="Dick G.J."/>
            <person name="Hauser L.J."/>
            <person name="Hyatt D."/>
            <person name="Dill B.D."/>
            <person name="Land M.L."/>
            <person name="Verberkmoes N.C."/>
            <person name="Hettich R.L."/>
            <person name="Banfield J.F."/>
        </authorList>
    </citation>
    <scope>NUCLEOTIDE SEQUENCE [LARGE SCALE GENOMIC DNA]</scope>
</reference>
<dbReference type="Pfam" id="PF00248">
    <property type="entry name" value="Aldo_ket_red"/>
    <property type="match status" value="1"/>
</dbReference>
<dbReference type="PROSITE" id="PS00062">
    <property type="entry name" value="ALDOKETO_REDUCTASE_2"/>
    <property type="match status" value="1"/>
</dbReference>
<feature type="domain" description="NADP-dependent oxidoreductase" evidence="1">
    <location>
        <begin position="16"/>
        <end position="264"/>
    </location>
</feature>
<evidence type="ECO:0000259" key="1">
    <source>
        <dbReference type="Pfam" id="PF00248"/>
    </source>
</evidence>
<dbReference type="GO" id="GO:0016491">
    <property type="term" value="F:oxidoreductase activity"/>
    <property type="evidence" value="ECO:0007669"/>
    <property type="project" value="InterPro"/>
</dbReference>
<name>D6GVL1_PARA5</name>
<proteinExistence type="predicted"/>
<dbReference type="InterPro" id="IPR018170">
    <property type="entry name" value="Aldo/ket_reductase_CS"/>
</dbReference>
<dbReference type="Gene3D" id="3.20.20.100">
    <property type="entry name" value="NADP-dependent oxidoreductase domain"/>
    <property type="match status" value="1"/>
</dbReference>
<accession>D6GVL1</accession>
<dbReference type="EMBL" id="GG745554">
    <property type="protein sequence ID" value="EFD92751.1"/>
    <property type="molecule type" value="Genomic_DNA"/>
</dbReference>
<dbReference type="PANTHER" id="PTHR43638">
    <property type="entry name" value="OXIDOREDUCTASE, ALDO/KETO REDUCTASE FAMILY PROTEIN"/>
    <property type="match status" value="1"/>
</dbReference>
<dbReference type="CDD" id="cd19072">
    <property type="entry name" value="AKR_AKR3F1-like"/>
    <property type="match status" value="1"/>
</dbReference>
<dbReference type="InterPro" id="IPR020471">
    <property type="entry name" value="AKR"/>
</dbReference>
<sequence length="292" mass="34073">MESKRLGKTRERLSCIGIGTWRIKNEKQSIDAIKLGIKNGVNLIDTAEMYGTERIVGRAIKGEKNVFIATKVWPTHFKNDSLIKACECSLKNLGVKQIDLYQLHWPNRFINIKETMKTMERLVYEGKIRYIGVSNFNKKELIKAQESLSKYDIVSNQVEYNMIARRPEIELMDYMKKERITMLAYSPFAHGAIFGRRYARLLKNVTEIGNKYEKTVGQIMLRWLIQKDIVIPLTKASTISHMKENIESSRFKINQRDLKYLDSLTPNTINNSFERFKPILEFYSGVISLFKR</sequence>
<dbReference type="InterPro" id="IPR023210">
    <property type="entry name" value="NADP_OxRdtase_dom"/>
</dbReference>
<organism evidence="2 3">
    <name type="scientific">Candidatus Parvarchaeum acidophilus ARMAN-5</name>
    <dbReference type="NCBI Taxonomy" id="662762"/>
    <lineage>
        <taxon>Archaea</taxon>
        <taxon>Candidatus Parvarchaeota</taxon>
        <taxon>Candidatus Parvarchaeum</taxon>
    </lineage>
</organism>
<dbReference type="InterPro" id="IPR036812">
    <property type="entry name" value="NAD(P)_OxRdtase_dom_sf"/>
</dbReference>
<gene>
    <name evidence="2" type="ORF">BJBARM5_0524</name>
</gene>
<protein>
    <submittedName>
        <fullName evidence="2">Aldo/keto reductase</fullName>
    </submittedName>
</protein>
<dbReference type="PRINTS" id="PR00069">
    <property type="entry name" value="ALDKETRDTASE"/>
</dbReference>